<dbReference type="PANTHER" id="PTHR47706:SF9">
    <property type="entry name" value="NMRA-LIKE DOMAIN-CONTAINING PROTEIN-RELATED"/>
    <property type="match status" value="1"/>
</dbReference>
<comment type="caution">
    <text evidence="5">The sequence shown here is derived from an EMBL/GenBank/DDBJ whole genome shotgun (WGS) entry which is preliminary data.</text>
</comment>
<evidence type="ECO:0000256" key="2">
    <source>
        <dbReference type="ARBA" id="ARBA00023002"/>
    </source>
</evidence>
<organism evidence="5 6">
    <name type="scientific">Trichoderma harzianum</name>
    <name type="common">Hypocrea lixii</name>
    <dbReference type="NCBI Taxonomy" id="5544"/>
    <lineage>
        <taxon>Eukaryota</taxon>
        <taxon>Fungi</taxon>
        <taxon>Dikarya</taxon>
        <taxon>Ascomycota</taxon>
        <taxon>Pezizomycotina</taxon>
        <taxon>Sordariomycetes</taxon>
        <taxon>Hypocreomycetidae</taxon>
        <taxon>Hypocreales</taxon>
        <taxon>Hypocreaceae</taxon>
        <taxon>Trichoderma</taxon>
    </lineage>
</organism>
<dbReference type="SMART" id="SM00066">
    <property type="entry name" value="GAL4"/>
    <property type="match status" value="1"/>
</dbReference>
<dbReference type="PROSITE" id="PS50048">
    <property type="entry name" value="ZN2_CY6_FUNGAL_2"/>
    <property type="match status" value="1"/>
</dbReference>
<accession>A0A0G0AC73</accession>
<dbReference type="Pfam" id="PF05368">
    <property type="entry name" value="NmrA"/>
    <property type="match status" value="1"/>
</dbReference>
<dbReference type="Gene3D" id="3.40.50.720">
    <property type="entry name" value="NAD(P)-binding Rossmann-like Domain"/>
    <property type="match status" value="1"/>
</dbReference>
<dbReference type="GO" id="GO:0008270">
    <property type="term" value="F:zinc ion binding"/>
    <property type="evidence" value="ECO:0007669"/>
    <property type="project" value="InterPro"/>
</dbReference>
<dbReference type="Gene3D" id="3.90.25.10">
    <property type="entry name" value="UDP-galactose 4-epimerase, domain 1"/>
    <property type="match status" value="1"/>
</dbReference>
<dbReference type="GO" id="GO:0016491">
    <property type="term" value="F:oxidoreductase activity"/>
    <property type="evidence" value="ECO:0007669"/>
    <property type="project" value="UniProtKB-KW"/>
</dbReference>
<dbReference type="CDD" id="cd00067">
    <property type="entry name" value="GAL4"/>
    <property type="match status" value="1"/>
</dbReference>
<keyword evidence="3" id="KW-0539">Nucleus</keyword>
<dbReference type="GO" id="GO:0000981">
    <property type="term" value="F:DNA-binding transcription factor activity, RNA polymerase II-specific"/>
    <property type="evidence" value="ECO:0007669"/>
    <property type="project" value="InterPro"/>
</dbReference>
<dbReference type="EMBL" id="JOKZ01000145">
    <property type="protein sequence ID" value="KKP02569.1"/>
    <property type="molecule type" value="Genomic_DNA"/>
</dbReference>
<dbReference type="InterPro" id="IPR008030">
    <property type="entry name" value="NmrA-like"/>
</dbReference>
<dbReference type="InterPro" id="IPR036291">
    <property type="entry name" value="NAD(P)-bd_dom_sf"/>
</dbReference>
<name>A0A0G0AC73_TRIHA</name>
<reference evidence="6" key="1">
    <citation type="journal article" date="2015" name="Genome Announc.">
        <title>Draft whole-genome sequence of the biocontrol agent Trichoderma harzianum T6776.</title>
        <authorList>
            <person name="Baroncelli R."/>
            <person name="Piaggeschi G."/>
            <person name="Fiorini L."/>
            <person name="Bertolini E."/>
            <person name="Zapparata A."/>
            <person name="Pe M.E."/>
            <person name="Sarrocco S."/>
            <person name="Vannacci G."/>
        </authorList>
    </citation>
    <scope>NUCLEOTIDE SEQUENCE [LARGE SCALE GENOMIC DNA]</scope>
    <source>
        <strain evidence="6">T6776</strain>
    </source>
</reference>
<proteinExistence type="predicted"/>
<evidence type="ECO:0000313" key="5">
    <source>
        <dbReference type="EMBL" id="KKP02569.1"/>
    </source>
</evidence>
<evidence type="ECO:0000256" key="1">
    <source>
        <dbReference type="ARBA" id="ARBA00022857"/>
    </source>
</evidence>
<dbReference type="AlphaFoldDB" id="A0A0G0AC73"/>
<dbReference type="InterPro" id="IPR036864">
    <property type="entry name" value="Zn2-C6_fun-type_DNA-bd_sf"/>
</dbReference>
<dbReference type="Pfam" id="PF00172">
    <property type="entry name" value="Zn_clus"/>
    <property type="match status" value="1"/>
</dbReference>
<evidence type="ECO:0000259" key="4">
    <source>
        <dbReference type="PROSITE" id="PS50048"/>
    </source>
</evidence>
<dbReference type="SUPFAM" id="SSF51735">
    <property type="entry name" value="NAD(P)-binding Rossmann-fold domains"/>
    <property type="match status" value="1"/>
</dbReference>
<dbReference type="Gene3D" id="4.10.240.10">
    <property type="entry name" value="Zn(2)-C6 fungal-type DNA-binding domain"/>
    <property type="match status" value="1"/>
</dbReference>
<dbReference type="PROSITE" id="PS00463">
    <property type="entry name" value="ZN2_CY6_FUNGAL_1"/>
    <property type="match status" value="1"/>
</dbReference>
<dbReference type="InterPro" id="IPR001138">
    <property type="entry name" value="Zn2Cys6_DnaBD"/>
</dbReference>
<evidence type="ECO:0000256" key="3">
    <source>
        <dbReference type="ARBA" id="ARBA00023242"/>
    </source>
</evidence>
<dbReference type="InterPro" id="IPR051609">
    <property type="entry name" value="NmrA/Isoflavone_reductase-like"/>
</dbReference>
<protein>
    <recommendedName>
        <fullName evidence="4">Zn(2)-C6 fungal-type domain-containing protein</fullName>
    </recommendedName>
</protein>
<feature type="domain" description="Zn(2)-C6 fungal-type" evidence="4">
    <location>
        <begin position="354"/>
        <end position="385"/>
    </location>
</feature>
<gene>
    <name evidence="5" type="ORF">THAR02_05340</name>
</gene>
<keyword evidence="1" id="KW-0521">NADP</keyword>
<sequence>MGFNNIAIAGGSGNLGSAILREILSSSDPIFNVTALTHSKSTTAASLIMTLGLPSTASRHLKIVWVDYNNEDNLMRALSGAEVVIATLAGHVALQIDPLLLKAARNAGVRRYIPSQYALDVLHPKAVELFTDGWPNAFPVALARRYEALAEENGPISYTTVLPSMFIDVFLETGLWGAYDIPNRRAVVVDDGTRFLTGCSTEFIAAAITAILKLPEDATKNKRIPIAEIRTTAAEIIETIEEVFGFKMDVDYKPSEVFLLERQDALAKKDFRTVHIKSTLKLGGDGSGAADLIEGGLYFKPDGRRLPETPAAGYVQGMKYPALPNTESQPLLSNHERGGLMDSHPSNIVSRRRACVACTSVKQKCMLHRPNMCQRCERLGKECVFLELSQRKRKRSESRRVEKLENTVNQLITHLTGLTGQDVTPLASPSRTTQSVISSAEGMLAIQSDSSLSQSGDLQDRSPEPVIGHESVCSIVLEALNNDETEALLQKFQQKFVPIFPFAAISIYKGSYHIRHLNPFLFLCIMAVTIGPKHPLRAHVQHEVMNQGIRRMMLALERNLDLLRGFLVLASWCHLFPFSHSSRPDVLNLVQTCITLCYTLNLEHKAKLTPEEQRALLGTYWISKWFVLLD</sequence>
<keyword evidence="2" id="KW-0560">Oxidoreductase</keyword>
<dbReference type="Proteomes" id="UP000034112">
    <property type="component" value="Unassembled WGS sequence"/>
</dbReference>
<dbReference type="PANTHER" id="PTHR47706">
    <property type="entry name" value="NMRA-LIKE FAMILY PROTEIN"/>
    <property type="match status" value="1"/>
</dbReference>
<dbReference type="OrthoDB" id="1600564at2759"/>
<dbReference type="SUPFAM" id="SSF57701">
    <property type="entry name" value="Zn2/Cys6 DNA-binding domain"/>
    <property type="match status" value="1"/>
</dbReference>
<evidence type="ECO:0000313" key="6">
    <source>
        <dbReference type="Proteomes" id="UP000034112"/>
    </source>
</evidence>